<dbReference type="InterPro" id="IPR016024">
    <property type="entry name" value="ARM-type_fold"/>
</dbReference>
<gene>
    <name evidence="3" type="ORF">BGZ96_001733</name>
</gene>
<protein>
    <recommendedName>
        <fullName evidence="2">Arm-like repeat domain-containing protein</fullName>
    </recommendedName>
</protein>
<keyword evidence="4" id="KW-1185">Reference proteome</keyword>
<evidence type="ECO:0000259" key="2">
    <source>
        <dbReference type="Pfam" id="PF23948"/>
    </source>
</evidence>
<comment type="caution">
    <text evidence="3">The sequence shown here is derived from an EMBL/GenBank/DDBJ whole genome shotgun (WGS) entry which is preliminary data.</text>
</comment>
<dbReference type="Pfam" id="PF23948">
    <property type="entry name" value="ARM_5"/>
    <property type="match status" value="1"/>
</dbReference>
<feature type="region of interest" description="Disordered" evidence="1">
    <location>
        <begin position="1"/>
        <end position="35"/>
    </location>
</feature>
<name>A0ABQ7KG66_9FUNG</name>
<sequence>MSKESHLNPSGPPIHDTQSIATIRSTTSQSSTDSAFVNICKSSKKATEPYSTAKDRSISHGIAAVLVGGNLLPTDRPRENVGDDANTKSVSSKHMRKRNKFFGIFKSSNSGPKVEQPQNTSPRAKLHHLSNVSTQFSVEIEHTVSSTAVKSTVSSVQTSAPSNTFRLDVFPQNVHAPIVRISPPEFGTRIATTSQLAICIGLLPKEGGAVEQHVDPPQETSSDDDAQLAWLMAIKQDSTEQDRLRWLGTRMVDEFAKDVSKDSTEMAEMVLLGPVLDNEHFRGLLSCTITAFDQSVVLDVDLLQGLVQLVQVASPESLISDDLVKILRVLRLRLQDTHKQSSVHPYHLTLGVSRLLDVMAEHKVSDLNRVEDHEPLSGVLSGLKDSLDPYLMYQACYAFQALQYVPDDESPLQAILRHSVGVLDGLVKVSAAFKLDVGAVLEGLSKLQEALGGVVGVVGDVYEGILTLVESGRGVIDGFKEGLPAGKKRLWYAAIRAAQNFIQSGQLKDFNQLIYDAPYRRDPLFQWGICQLLGEIATDNTWDSTIRQQAVDLLGDLYKNDPEWGQDKSVKAWTLSIIGQLSTVTDQSVSTSAVKLLNGLNQDQGTNTGLPYPLRNRLPVPLSSPILVRVLEIPDVEYDLHNLKLQRLMEHRQGVYISPQAKPSLQSADEVLFPLMEKVQEFLSSQRQVFLVLGDSGSGKSTFNLELEHTLWKNYKKYGPIPLFINLPTINDPDHDLIKKQLLRHDFSEDQIREMKRHRHFVVICDGYDESQLMTNLHTTNQFNQTGQWQAKVVISCRSQYLGKDYRSRFHPKPVDPYQRIATYLFQEAVIAAFSKAQFSSMSTKYMDKLVNIPNLMDLVSNPFLLTLALEALPAFVASKKNLSAIKITRVQLYESFVTRWLESNQERLERSALTTNERSEFDMLLQDDFVYHGIKFQKDLATAIFIDHSGNPVVQYTHLRDKNTWKVAFFSPEGQTKLLLDSSTVTRSGSFFRFLHRSLLEYFYSRTIYDPLGHDAETDDGINIVKEPSILQFLAERVEVDALFKGQLLDVVDKSKSNAGVAQAAANAISILVRADVPFNDKDLRGIRSPGADLRGGQFDSADLEGADLSDVNMCRTWLRQANFSKSQMKGVQFGELPCLDVDLLATNCAFSFDGKLLAVAVMPESVIIYDTDTWKATVEYSGGPILAFSPISNELAVGRGWDTKDYNVYL</sequence>
<dbReference type="Gene3D" id="2.160.20.80">
    <property type="entry name" value="E3 ubiquitin-protein ligase SopA"/>
    <property type="match status" value="1"/>
</dbReference>
<dbReference type="SUPFAM" id="SSF141571">
    <property type="entry name" value="Pentapeptide repeat-like"/>
    <property type="match status" value="1"/>
</dbReference>
<feature type="compositionally biased region" description="Polar residues" evidence="1">
    <location>
        <begin position="16"/>
        <end position="35"/>
    </location>
</feature>
<dbReference type="InterPro" id="IPR001646">
    <property type="entry name" value="5peptide_repeat"/>
</dbReference>
<reference evidence="3 4" key="1">
    <citation type="journal article" date="2020" name="Fungal Divers.">
        <title>Resolving the Mortierellaceae phylogeny through synthesis of multi-gene phylogenetics and phylogenomics.</title>
        <authorList>
            <person name="Vandepol N."/>
            <person name="Liber J."/>
            <person name="Desiro A."/>
            <person name="Na H."/>
            <person name="Kennedy M."/>
            <person name="Barry K."/>
            <person name="Grigoriev I.V."/>
            <person name="Miller A.N."/>
            <person name="O'Donnell K."/>
            <person name="Stajich J.E."/>
            <person name="Bonito G."/>
        </authorList>
    </citation>
    <scope>NUCLEOTIDE SEQUENCE [LARGE SCALE GENOMIC DNA]</scope>
    <source>
        <strain evidence="3 4">AD045</strain>
    </source>
</reference>
<organism evidence="3 4">
    <name type="scientific">Linnemannia gamsii</name>
    <dbReference type="NCBI Taxonomy" id="64522"/>
    <lineage>
        <taxon>Eukaryota</taxon>
        <taxon>Fungi</taxon>
        <taxon>Fungi incertae sedis</taxon>
        <taxon>Mucoromycota</taxon>
        <taxon>Mortierellomycotina</taxon>
        <taxon>Mortierellomycetes</taxon>
        <taxon>Mortierellales</taxon>
        <taxon>Mortierellaceae</taxon>
        <taxon>Linnemannia</taxon>
    </lineage>
</organism>
<evidence type="ECO:0000313" key="3">
    <source>
        <dbReference type="EMBL" id="KAG0298188.1"/>
    </source>
</evidence>
<dbReference type="InterPro" id="IPR056251">
    <property type="entry name" value="Arm_rpt_dom"/>
</dbReference>
<dbReference type="Pfam" id="PF00805">
    <property type="entry name" value="Pentapeptide"/>
    <property type="match status" value="1"/>
</dbReference>
<dbReference type="Gene3D" id="3.40.50.300">
    <property type="entry name" value="P-loop containing nucleotide triphosphate hydrolases"/>
    <property type="match status" value="1"/>
</dbReference>
<dbReference type="EMBL" id="JAAAIM010000013">
    <property type="protein sequence ID" value="KAG0298188.1"/>
    <property type="molecule type" value="Genomic_DNA"/>
</dbReference>
<accession>A0ABQ7KG66</accession>
<proteinExistence type="predicted"/>
<evidence type="ECO:0000256" key="1">
    <source>
        <dbReference type="SAM" id="MobiDB-lite"/>
    </source>
</evidence>
<dbReference type="SUPFAM" id="SSF48371">
    <property type="entry name" value="ARM repeat"/>
    <property type="match status" value="1"/>
</dbReference>
<feature type="domain" description="Arm-like repeat" evidence="2">
    <location>
        <begin position="229"/>
        <end position="583"/>
    </location>
</feature>
<dbReference type="InterPro" id="IPR027417">
    <property type="entry name" value="P-loop_NTPase"/>
</dbReference>
<dbReference type="Proteomes" id="UP001194696">
    <property type="component" value="Unassembled WGS sequence"/>
</dbReference>
<evidence type="ECO:0000313" key="4">
    <source>
        <dbReference type="Proteomes" id="UP001194696"/>
    </source>
</evidence>